<protein>
    <recommendedName>
        <fullName evidence="12">Low-density lipoprotein receptor</fullName>
    </recommendedName>
</protein>
<evidence type="ECO:0008006" key="12">
    <source>
        <dbReference type="Google" id="ProtNLM"/>
    </source>
</evidence>
<evidence type="ECO:0000256" key="3">
    <source>
        <dbReference type="ARBA" id="ARBA00022737"/>
    </source>
</evidence>
<comment type="caution">
    <text evidence="7">Lacks conserved residue(s) required for the propagation of feature annotation.</text>
</comment>
<dbReference type="GO" id="GO:0016192">
    <property type="term" value="P:vesicle-mediated transport"/>
    <property type="evidence" value="ECO:0007669"/>
    <property type="project" value="UniProtKB-ARBA"/>
</dbReference>
<dbReference type="InterPro" id="IPR002172">
    <property type="entry name" value="LDrepeatLR_classA_rpt"/>
</dbReference>
<dbReference type="PRINTS" id="PR00261">
    <property type="entry name" value="LDLRECEPTOR"/>
</dbReference>
<accession>A0A8T0DMB6</accession>
<evidence type="ECO:0000256" key="9">
    <source>
        <dbReference type="SAM" id="SignalP"/>
    </source>
</evidence>
<feature type="compositionally biased region" description="Polar residues" evidence="8">
    <location>
        <begin position="535"/>
        <end position="552"/>
    </location>
</feature>
<dbReference type="OrthoDB" id="6250509at2759"/>
<keyword evidence="9" id="KW-0732">Signal</keyword>
<dbReference type="Gene3D" id="2.40.128.620">
    <property type="match status" value="2"/>
</dbReference>
<dbReference type="EMBL" id="JTDF01003372">
    <property type="protein sequence ID" value="KAF8567861.1"/>
    <property type="molecule type" value="Genomic_DNA"/>
</dbReference>
<dbReference type="CDD" id="cd00112">
    <property type="entry name" value="LDLa"/>
    <property type="match status" value="2"/>
</dbReference>
<dbReference type="SMART" id="SM00192">
    <property type="entry name" value="LDLa"/>
    <property type="match status" value="3"/>
</dbReference>
<evidence type="ECO:0000256" key="8">
    <source>
        <dbReference type="SAM" id="MobiDB-lite"/>
    </source>
</evidence>
<dbReference type="Pfam" id="PF00057">
    <property type="entry name" value="Ldl_recept_a"/>
    <property type="match status" value="1"/>
</dbReference>
<gene>
    <name evidence="10" type="ORF">P879_04833</name>
</gene>
<feature type="region of interest" description="Disordered" evidence="8">
    <location>
        <begin position="476"/>
        <end position="552"/>
    </location>
</feature>
<proteinExistence type="predicted"/>
<feature type="compositionally biased region" description="Polar residues" evidence="8">
    <location>
        <begin position="476"/>
        <end position="519"/>
    </location>
</feature>
<keyword evidence="2" id="KW-0812">Transmembrane</keyword>
<dbReference type="GO" id="GO:0005886">
    <property type="term" value="C:plasma membrane"/>
    <property type="evidence" value="ECO:0007669"/>
    <property type="project" value="TreeGrafter"/>
</dbReference>
<dbReference type="SUPFAM" id="SSF57424">
    <property type="entry name" value="LDL receptor-like module"/>
    <property type="match status" value="2"/>
</dbReference>
<keyword evidence="6" id="KW-1015">Disulfide bond</keyword>
<keyword evidence="3" id="KW-0677">Repeat</keyword>
<keyword evidence="4" id="KW-1133">Transmembrane helix</keyword>
<name>A0A8T0DMB6_9TREM</name>
<dbReference type="Proteomes" id="UP000699462">
    <property type="component" value="Unassembled WGS sequence"/>
</dbReference>
<dbReference type="PANTHER" id="PTHR24270">
    <property type="entry name" value="LOW-DENSITY LIPOPROTEIN RECEPTOR-RELATED"/>
    <property type="match status" value="1"/>
</dbReference>
<feature type="compositionally biased region" description="Low complexity" evidence="8">
    <location>
        <begin position="520"/>
        <end position="534"/>
    </location>
</feature>
<dbReference type="PROSITE" id="PS50068">
    <property type="entry name" value="LDLRA_2"/>
    <property type="match status" value="2"/>
</dbReference>
<dbReference type="AlphaFoldDB" id="A0A8T0DMB6"/>
<evidence type="ECO:0000256" key="6">
    <source>
        <dbReference type="ARBA" id="ARBA00023157"/>
    </source>
</evidence>
<feature type="chain" id="PRO_5035731164" description="Low-density lipoprotein receptor" evidence="9">
    <location>
        <begin position="24"/>
        <end position="924"/>
    </location>
</feature>
<sequence>MYQKRILLLSLSLQFLCWQTISCIPNAPSWQLLSQCRGEIRYETSSTRSDDNRGWHIHPERSVRNHQPEKLWPGKLAGLIHHFWALLPPPPRFASNNIRLIRLRIEKLILPKGYKLRLFTREDTITYTHGLVNVELSISAPSVYVQILPSSRKSGPLRLVLKFSCIHAEPSTYLATHRLPLEMCKPLLWDSVFGIPEWACQTRFMRSIAEVQCLPSHEICDNVQNCLNGEEAKEMCHHELFTSDVIFPFNNHRYDWGENWISCSPGYLPCPRMPFASDNQECIPAAWLCDGTEDCSNGIDESESWCHSKPANSCPSETYACPADAKCLPYELVCNENQDCFNGFDETPSACKWKINLIKSLYEGQQSGNSPSKVVIFPTSTKATPSSLSTTRLCKATPAGCNKTTAAPLSVTQKSSTLPNLASNLTATEMPDSLKFPTTTEFVVRDSNASASNGEVTELIAAQPRLSSVFPVITNGSEPKFDQTQTTDSIHTVGTTRTTPLSSIGISEFSTSGNTMATLPSSSPESDSSTSTDSLNYRTTSTSNQTSPIGISAINTNSQNSTTEIPAHRPNATVSSSSMFTESFLTDRPSTQTTKISSEQQASVTNASNFSIMTSPEVDMPAMTTKVSVALDGKTTENPSSNRIANTFRTLITGRPTTEQPRSFISWTIKNDTTVPADEPSLLNLSDPNLGFVSYINDSTSRGLLRSPQKSPDWPQEGLVRIKNSNGRMCAGILVPVGRKNLCVLTFNRICEITQEMSVSLPWKTQQLTPYAYLPGLNASLLFTNQTNIDWLDPSSTAMPIGILSDQTNRTNCQLVGFQSIGQDKLASIMRIPVTFTNCAYPDQMTSNESYTLVGCVNQSPCNLLRIGSFLACSSSNSSQIVGFVNPGSTCQWHKPNIWSIQIIPFTSDLLQWVRQTIRFRTAE</sequence>
<evidence type="ECO:0000313" key="11">
    <source>
        <dbReference type="Proteomes" id="UP000699462"/>
    </source>
</evidence>
<evidence type="ECO:0000256" key="2">
    <source>
        <dbReference type="ARBA" id="ARBA00022692"/>
    </source>
</evidence>
<dbReference type="PANTHER" id="PTHR24270:SF62">
    <property type="entry name" value="LOW-DENSITY LIPOPROTEIN RECEPTOR-RELATED PROTEIN 2"/>
    <property type="match status" value="1"/>
</dbReference>
<evidence type="ECO:0000313" key="10">
    <source>
        <dbReference type="EMBL" id="KAF8567861.1"/>
    </source>
</evidence>
<evidence type="ECO:0000256" key="7">
    <source>
        <dbReference type="PROSITE-ProRule" id="PRU00124"/>
    </source>
</evidence>
<reference evidence="10 11" key="1">
    <citation type="submission" date="2019-07" db="EMBL/GenBank/DDBJ databases">
        <title>Annotation for the trematode Paragonimus westermani.</title>
        <authorList>
            <person name="Choi Y.-J."/>
        </authorList>
    </citation>
    <scope>NUCLEOTIDE SEQUENCE [LARGE SCALE GENOMIC DNA]</scope>
    <source>
        <strain evidence="10">180907_Pwestermani</strain>
    </source>
</reference>
<comment type="subcellular location">
    <subcellularLocation>
        <location evidence="1">Membrane</location>
        <topology evidence="1">Single-pass membrane protein</topology>
    </subcellularLocation>
</comment>
<organism evidence="10 11">
    <name type="scientific">Paragonimus westermani</name>
    <dbReference type="NCBI Taxonomy" id="34504"/>
    <lineage>
        <taxon>Eukaryota</taxon>
        <taxon>Metazoa</taxon>
        <taxon>Spiralia</taxon>
        <taxon>Lophotrochozoa</taxon>
        <taxon>Platyhelminthes</taxon>
        <taxon>Trematoda</taxon>
        <taxon>Digenea</taxon>
        <taxon>Plagiorchiida</taxon>
        <taxon>Troglotremata</taxon>
        <taxon>Troglotrematidae</taxon>
        <taxon>Paragonimus</taxon>
    </lineage>
</organism>
<evidence type="ECO:0000256" key="4">
    <source>
        <dbReference type="ARBA" id="ARBA00022989"/>
    </source>
</evidence>
<dbReference type="InterPro" id="IPR036055">
    <property type="entry name" value="LDL_receptor-like_sf"/>
</dbReference>
<keyword evidence="11" id="KW-1185">Reference proteome</keyword>
<evidence type="ECO:0000256" key="5">
    <source>
        <dbReference type="ARBA" id="ARBA00023136"/>
    </source>
</evidence>
<evidence type="ECO:0000256" key="1">
    <source>
        <dbReference type="ARBA" id="ARBA00004167"/>
    </source>
</evidence>
<comment type="caution">
    <text evidence="10">The sequence shown here is derived from an EMBL/GenBank/DDBJ whole genome shotgun (WGS) entry which is preliminary data.</text>
</comment>
<keyword evidence="5" id="KW-0472">Membrane</keyword>
<feature type="signal peptide" evidence="9">
    <location>
        <begin position="1"/>
        <end position="23"/>
    </location>
</feature>
<dbReference type="InterPro" id="IPR050685">
    <property type="entry name" value="LDLR"/>
</dbReference>